<dbReference type="Pfam" id="PF07534">
    <property type="entry name" value="TLD"/>
    <property type="match status" value="1"/>
</dbReference>
<feature type="domain" description="TLDc" evidence="1">
    <location>
        <begin position="36"/>
        <end position="143"/>
    </location>
</feature>
<dbReference type="Proteomes" id="UP000693970">
    <property type="component" value="Unassembled WGS sequence"/>
</dbReference>
<reference evidence="2" key="2">
    <citation type="submission" date="2021-04" db="EMBL/GenBank/DDBJ databases">
        <authorList>
            <person name="Podell S."/>
        </authorList>
    </citation>
    <scope>NUCLEOTIDE SEQUENCE</scope>
    <source>
        <strain evidence="2">Hildebrandi</strain>
    </source>
</reference>
<comment type="caution">
    <text evidence="2">The sequence shown here is derived from an EMBL/GenBank/DDBJ whole genome shotgun (WGS) entry which is preliminary data.</text>
</comment>
<name>A0A9K3M4U9_9STRA</name>
<sequence length="223" mass="24443">MLMEHTFATYEMSDATVPEDATVEDAVLVRPLLKNTQLETRPLTVVYDANHDGWDPRAFHQGVDAKGATVILARDKGTGKVVGGYNPKGFCSFGGARPSVAAFLFYEMEGTPPTFQKLRKLKDGKLSCARDDANFGISFGLTDFVIGLQAGEERRATSHLGEYFECGPENLVSLFGKETSVELSDLKVLVGSYEDGEDIPYSGEVLDSFQFTNNGLQESIFFN</sequence>
<organism evidence="2 3">
    <name type="scientific">Nitzschia inconspicua</name>
    <dbReference type="NCBI Taxonomy" id="303405"/>
    <lineage>
        <taxon>Eukaryota</taxon>
        <taxon>Sar</taxon>
        <taxon>Stramenopiles</taxon>
        <taxon>Ochrophyta</taxon>
        <taxon>Bacillariophyta</taxon>
        <taxon>Bacillariophyceae</taxon>
        <taxon>Bacillariophycidae</taxon>
        <taxon>Bacillariales</taxon>
        <taxon>Bacillariaceae</taxon>
        <taxon>Nitzschia</taxon>
    </lineage>
</organism>
<evidence type="ECO:0000313" key="2">
    <source>
        <dbReference type="EMBL" id="KAG7374179.1"/>
    </source>
</evidence>
<dbReference type="AlphaFoldDB" id="A0A9K3M4U9"/>
<accession>A0A9K3M4U9</accession>
<evidence type="ECO:0000259" key="1">
    <source>
        <dbReference type="Pfam" id="PF07534"/>
    </source>
</evidence>
<gene>
    <name evidence="2" type="ORF">IV203_013274</name>
</gene>
<proteinExistence type="predicted"/>
<keyword evidence="3" id="KW-1185">Reference proteome</keyword>
<dbReference type="EMBL" id="JAGRRH010000001">
    <property type="protein sequence ID" value="KAG7374179.1"/>
    <property type="molecule type" value="Genomic_DNA"/>
</dbReference>
<dbReference type="InterPro" id="IPR006571">
    <property type="entry name" value="TLDc_dom"/>
</dbReference>
<dbReference type="OrthoDB" id="25620at2759"/>
<evidence type="ECO:0000313" key="3">
    <source>
        <dbReference type="Proteomes" id="UP000693970"/>
    </source>
</evidence>
<protein>
    <recommendedName>
        <fullName evidence="1">TLDc domain-containing protein</fullName>
    </recommendedName>
</protein>
<reference evidence="2" key="1">
    <citation type="journal article" date="2021" name="Sci. Rep.">
        <title>Diploid genomic architecture of Nitzschia inconspicua, an elite biomass production diatom.</title>
        <authorList>
            <person name="Oliver A."/>
            <person name="Podell S."/>
            <person name="Pinowska A."/>
            <person name="Traller J.C."/>
            <person name="Smith S.R."/>
            <person name="McClure R."/>
            <person name="Beliaev A."/>
            <person name="Bohutskyi P."/>
            <person name="Hill E.A."/>
            <person name="Rabines A."/>
            <person name="Zheng H."/>
            <person name="Allen L.Z."/>
            <person name="Kuo A."/>
            <person name="Grigoriev I.V."/>
            <person name="Allen A.E."/>
            <person name="Hazlebeck D."/>
            <person name="Allen E.E."/>
        </authorList>
    </citation>
    <scope>NUCLEOTIDE SEQUENCE</scope>
    <source>
        <strain evidence="2">Hildebrandi</strain>
    </source>
</reference>